<dbReference type="Proteomes" id="UP000183945">
    <property type="component" value="Unassembled WGS sequence"/>
</dbReference>
<reference evidence="2" key="1">
    <citation type="submission" date="2016-11" db="EMBL/GenBank/DDBJ databases">
        <authorList>
            <person name="Varghese N."/>
            <person name="Submissions S."/>
        </authorList>
    </citation>
    <scope>NUCLEOTIDE SEQUENCE [LARGE SCALE GENOMIC DNA]</scope>
    <source>
        <strain evidence="2">DSM 24579</strain>
    </source>
</reference>
<accession>A0A1M5BFJ7</accession>
<dbReference type="STRING" id="1073325.SAMN05444483_1019"/>
<organism evidence="1 2">
    <name type="scientific">Salegentibacter echinorum</name>
    <dbReference type="NCBI Taxonomy" id="1073325"/>
    <lineage>
        <taxon>Bacteria</taxon>
        <taxon>Pseudomonadati</taxon>
        <taxon>Bacteroidota</taxon>
        <taxon>Flavobacteriia</taxon>
        <taxon>Flavobacteriales</taxon>
        <taxon>Flavobacteriaceae</taxon>
        <taxon>Salegentibacter</taxon>
    </lineage>
</organism>
<protein>
    <recommendedName>
        <fullName evidence="3">DUF4145 domain-containing protein</fullName>
    </recommendedName>
</protein>
<sequence length="207" mass="23702">MKKEELIQQANKILAEVNSNYYGTKAQATEFLKNYAGTNNSFVPAIEKIPYSSNTSFMKMQLEGILRSFVEYVENGLLRNLSLEREIQIETVSDYLSQAETLLNDKNVHPVAPAVLIGASLEEFLRNWLEDEETDLSQIKLSLDSYTKELRKHNLISKQDVKDITSWGGTRNDAAHGHWENVSDRNRIKLMLEGVNLFMRKYSHSVS</sequence>
<evidence type="ECO:0000313" key="1">
    <source>
        <dbReference type="EMBL" id="SHF41218.1"/>
    </source>
</evidence>
<gene>
    <name evidence="1" type="ORF">SAMN05444483_1019</name>
</gene>
<dbReference type="AlphaFoldDB" id="A0A1M5BFJ7"/>
<evidence type="ECO:0008006" key="3">
    <source>
        <dbReference type="Google" id="ProtNLM"/>
    </source>
</evidence>
<dbReference type="OrthoDB" id="1435962at2"/>
<dbReference type="EMBL" id="FQVT01000001">
    <property type="protein sequence ID" value="SHF41218.1"/>
    <property type="molecule type" value="Genomic_DNA"/>
</dbReference>
<name>A0A1M5BFJ7_SALEC</name>
<keyword evidence="2" id="KW-1185">Reference proteome</keyword>
<dbReference type="RefSeq" id="WP_072875549.1">
    <property type="nucleotide sequence ID" value="NZ_FQVT01000001.1"/>
</dbReference>
<proteinExistence type="predicted"/>
<evidence type="ECO:0000313" key="2">
    <source>
        <dbReference type="Proteomes" id="UP000183945"/>
    </source>
</evidence>